<dbReference type="GO" id="GO:0046621">
    <property type="term" value="P:negative regulation of organ growth"/>
    <property type="evidence" value="ECO:0007669"/>
    <property type="project" value="InterPro"/>
</dbReference>
<dbReference type="GO" id="GO:0004842">
    <property type="term" value="F:ubiquitin-protein transferase activity"/>
    <property type="evidence" value="ECO:0007669"/>
    <property type="project" value="InterPro"/>
</dbReference>
<dbReference type="PANTHER" id="PTHR46400:SF5">
    <property type="entry name" value="RING-TYPE DOMAIN-CONTAINING PROTEIN"/>
    <property type="match status" value="1"/>
</dbReference>
<dbReference type="InterPro" id="IPR033276">
    <property type="entry name" value="BB"/>
</dbReference>
<feature type="compositionally biased region" description="Basic and acidic residues" evidence="2">
    <location>
        <begin position="1164"/>
        <end position="1182"/>
    </location>
</feature>
<dbReference type="SMART" id="SM00184">
    <property type="entry name" value="RING"/>
    <property type="match status" value="1"/>
</dbReference>
<dbReference type="GO" id="GO:0016567">
    <property type="term" value="P:protein ubiquitination"/>
    <property type="evidence" value="ECO:0007669"/>
    <property type="project" value="InterPro"/>
</dbReference>
<feature type="compositionally biased region" description="Pro residues" evidence="2">
    <location>
        <begin position="382"/>
        <end position="393"/>
    </location>
</feature>
<keyword evidence="1" id="KW-0863">Zinc-finger</keyword>
<accession>A0A409XEW2</accession>
<feature type="compositionally biased region" description="Polar residues" evidence="2">
    <location>
        <begin position="1302"/>
        <end position="1311"/>
    </location>
</feature>
<feature type="compositionally biased region" description="Polar residues" evidence="2">
    <location>
        <begin position="78"/>
        <end position="88"/>
    </location>
</feature>
<evidence type="ECO:0000313" key="5">
    <source>
        <dbReference type="Proteomes" id="UP000283269"/>
    </source>
</evidence>
<dbReference type="GO" id="GO:0008270">
    <property type="term" value="F:zinc ion binding"/>
    <property type="evidence" value="ECO:0007669"/>
    <property type="project" value="UniProtKB-KW"/>
</dbReference>
<feature type="region of interest" description="Disordered" evidence="2">
    <location>
        <begin position="657"/>
        <end position="781"/>
    </location>
</feature>
<feature type="compositionally biased region" description="Low complexity" evidence="2">
    <location>
        <begin position="865"/>
        <end position="879"/>
    </location>
</feature>
<dbReference type="SUPFAM" id="SSF57850">
    <property type="entry name" value="RING/U-box"/>
    <property type="match status" value="1"/>
</dbReference>
<evidence type="ECO:0000256" key="1">
    <source>
        <dbReference type="PROSITE-ProRule" id="PRU00175"/>
    </source>
</evidence>
<dbReference type="OrthoDB" id="8062037at2759"/>
<feature type="compositionally biased region" description="Acidic residues" evidence="2">
    <location>
        <begin position="334"/>
        <end position="367"/>
    </location>
</feature>
<feature type="compositionally biased region" description="Low complexity" evidence="2">
    <location>
        <begin position="1802"/>
        <end position="1814"/>
    </location>
</feature>
<feature type="region of interest" description="Disordered" evidence="2">
    <location>
        <begin position="847"/>
        <end position="902"/>
    </location>
</feature>
<dbReference type="EMBL" id="NHYD01001907">
    <property type="protein sequence ID" value="PPQ89306.1"/>
    <property type="molecule type" value="Genomic_DNA"/>
</dbReference>
<feature type="region of interest" description="Disordered" evidence="2">
    <location>
        <begin position="1019"/>
        <end position="1043"/>
    </location>
</feature>
<feature type="region of interest" description="Disordered" evidence="2">
    <location>
        <begin position="248"/>
        <end position="299"/>
    </location>
</feature>
<feature type="compositionally biased region" description="Polar residues" evidence="2">
    <location>
        <begin position="1071"/>
        <end position="1085"/>
    </location>
</feature>
<feature type="compositionally biased region" description="Polar residues" evidence="2">
    <location>
        <begin position="1548"/>
        <end position="1563"/>
    </location>
</feature>
<protein>
    <recommendedName>
        <fullName evidence="3">RING-type domain-containing protein</fullName>
    </recommendedName>
</protein>
<feature type="region of interest" description="Disordered" evidence="2">
    <location>
        <begin position="1430"/>
        <end position="1567"/>
    </location>
</feature>
<dbReference type="InParanoid" id="A0A409XEW2"/>
<feature type="region of interest" description="Disordered" evidence="2">
    <location>
        <begin position="1197"/>
        <end position="1225"/>
    </location>
</feature>
<evidence type="ECO:0000259" key="3">
    <source>
        <dbReference type="PROSITE" id="PS50089"/>
    </source>
</evidence>
<comment type="caution">
    <text evidence="4">The sequence shown here is derived from an EMBL/GenBank/DDBJ whole genome shotgun (WGS) entry which is preliminary data.</text>
</comment>
<feature type="compositionally biased region" description="Low complexity" evidence="2">
    <location>
        <begin position="457"/>
        <end position="478"/>
    </location>
</feature>
<feature type="compositionally biased region" description="Basic and acidic residues" evidence="2">
    <location>
        <begin position="673"/>
        <end position="685"/>
    </location>
</feature>
<feature type="compositionally biased region" description="Polar residues" evidence="2">
    <location>
        <begin position="1197"/>
        <end position="1216"/>
    </location>
</feature>
<feature type="compositionally biased region" description="Basic residues" evidence="2">
    <location>
        <begin position="1760"/>
        <end position="1769"/>
    </location>
</feature>
<dbReference type="STRING" id="93625.A0A409XEW2"/>
<feature type="compositionally biased region" description="Polar residues" evidence="2">
    <location>
        <begin position="518"/>
        <end position="563"/>
    </location>
</feature>
<feature type="region of interest" description="Disordered" evidence="2">
    <location>
        <begin position="321"/>
        <end position="433"/>
    </location>
</feature>
<feature type="compositionally biased region" description="Low complexity" evidence="2">
    <location>
        <begin position="581"/>
        <end position="628"/>
    </location>
</feature>
<feature type="compositionally biased region" description="Low complexity" evidence="2">
    <location>
        <begin position="505"/>
        <end position="517"/>
    </location>
</feature>
<keyword evidence="1" id="KW-0479">Metal-binding</keyword>
<dbReference type="Gene3D" id="3.30.40.10">
    <property type="entry name" value="Zinc/RING finger domain, C3HC4 (zinc finger)"/>
    <property type="match status" value="1"/>
</dbReference>
<feature type="domain" description="RING-type" evidence="3">
    <location>
        <begin position="1708"/>
        <end position="1750"/>
    </location>
</feature>
<feature type="compositionally biased region" description="Gly residues" evidence="2">
    <location>
        <begin position="1792"/>
        <end position="1801"/>
    </location>
</feature>
<feature type="compositionally biased region" description="Pro residues" evidence="2">
    <location>
        <begin position="1782"/>
        <end position="1791"/>
    </location>
</feature>
<dbReference type="InterPro" id="IPR013083">
    <property type="entry name" value="Znf_RING/FYVE/PHD"/>
</dbReference>
<dbReference type="CDD" id="cd16461">
    <property type="entry name" value="RING-H2_EL5-like"/>
    <property type="match status" value="1"/>
</dbReference>
<feature type="compositionally biased region" description="Polar residues" evidence="2">
    <location>
        <begin position="736"/>
        <end position="752"/>
    </location>
</feature>
<feature type="compositionally biased region" description="Polar residues" evidence="2">
    <location>
        <begin position="1450"/>
        <end position="1463"/>
    </location>
</feature>
<feature type="compositionally biased region" description="Polar residues" evidence="2">
    <location>
        <begin position="686"/>
        <end position="707"/>
    </location>
</feature>
<dbReference type="Proteomes" id="UP000283269">
    <property type="component" value="Unassembled WGS sequence"/>
</dbReference>
<keyword evidence="1" id="KW-0862">Zinc</keyword>
<evidence type="ECO:0000256" key="2">
    <source>
        <dbReference type="SAM" id="MobiDB-lite"/>
    </source>
</evidence>
<organism evidence="4 5">
    <name type="scientific">Psilocybe cyanescens</name>
    <dbReference type="NCBI Taxonomy" id="93625"/>
    <lineage>
        <taxon>Eukaryota</taxon>
        <taxon>Fungi</taxon>
        <taxon>Dikarya</taxon>
        <taxon>Basidiomycota</taxon>
        <taxon>Agaricomycotina</taxon>
        <taxon>Agaricomycetes</taxon>
        <taxon>Agaricomycetidae</taxon>
        <taxon>Agaricales</taxon>
        <taxon>Agaricineae</taxon>
        <taxon>Strophariaceae</taxon>
        <taxon>Psilocybe</taxon>
    </lineage>
</organism>
<feature type="region of interest" description="Disordered" evidence="2">
    <location>
        <begin position="29"/>
        <end position="94"/>
    </location>
</feature>
<dbReference type="InterPro" id="IPR001841">
    <property type="entry name" value="Znf_RING"/>
</dbReference>
<feature type="region of interest" description="Disordered" evidence="2">
    <location>
        <begin position="1164"/>
        <end position="1183"/>
    </location>
</feature>
<feature type="region of interest" description="Disordered" evidence="2">
    <location>
        <begin position="1261"/>
        <end position="1355"/>
    </location>
</feature>
<feature type="region of interest" description="Disordered" evidence="2">
    <location>
        <begin position="1757"/>
        <end position="1836"/>
    </location>
</feature>
<gene>
    <name evidence="4" type="ORF">CVT25_000373</name>
</gene>
<name>A0A409XEW2_PSICY</name>
<dbReference type="PROSITE" id="PS50089">
    <property type="entry name" value="ZF_RING_2"/>
    <property type="match status" value="1"/>
</dbReference>
<evidence type="ECO:0000313" key="4">
    <source>
        <dbReference type="EMBL" id="PPQ89306.1"/>
    </source>
</evidence>
<feature type="region of interest" description="Disordered" evidence="2">
    <location>
        <begin position="449"/>
        <end position="628"/>
    </location>
</feature>
<proteinExistence type="predicted"/>
<keyword evidence="5" id="KW-1185">Reference proteome</keyword>
<dbReference type="PANTHER" id="PTHR46400">
    <property type="entry name" value="RING/U-BOX SUPERFAMILY PROTEIN"/>
    <property type="match status" value="1"/>
</dbReference>
<feature type="compositionally biased region" description="Low complexity" evidence="2">
    <location>
        <begin position="1324"/>
        <end position="1336"/>
    </location>
</feature>
<feature type="compositionally biased region" description="Basic and acidic residues" evidence="2">
    <location>
        <begin position="403"/>
        <end position="413"/>
    </location>
</feature>
<reference evidence="4 5" key="1">
    <citation type="journal article" date="2018" name="Evol. Lett.">
        <title>Horizontal gene cluster transfer increased hallucinogenic mushroom diversity.</title>
        <authorList>
            <person name="Reynolds H.T."/>
            <person name="Vijayakumar V."/>
            <person name="Gluck-Thaler E."/>
            <person name="Korotkin H.B."/>
            <person name="Matheny P.B."/>
            <person name="Slot J.C."/>
        </authorList>
    </citation>
    <scope>NUCLEOTIDE SEQUENCE [LARGE SCALE GENOMIC DNA]</scope>
    <source>
        <strain evidence="4 5">2631</strain>
    </source>
</reference>
<feature type="compositionally biased region" description="Basic and acidic residues" evidence="2">
    <location>
        <begin position="885"/>
        <end position="902"/>
    </location>
</feature>
<feature type="region of interest" description="Disordered" evidence="2">
    <location>
        <begin position="1579"/>
        <end position="1611"/>
    </location>
</feature>
<dbReference type="Pfam" id="PF13639">
    <property type="entry name" value="zf-RING_2"/>
    <property type="match status" value="1"/>
</dbReference>
<feature type="region of interest" description="Disordered" evidence="2">
    <location>
        <begin position="1067"/>
        <end position="1086"/>
    </location>
</feature>
<feature type="compositionally biased region" description="Low complexity" evidence="2">
    <location>
        <begin position="57"/>
        <end position="77"/>
    </location>
</feature>
<sequence length="1836" mass="200551">MSSNCPPQLHLSIQPSTTTFKRSFEQFGFDLDSPVGATDAGGSGTDNGNERNKRARSSSSFSQSSDSTDTSRVTASTLASGSESNSSISRDEPSAITNEIQTVHSTARPTIDPPPRLPTPVIQDIDMAEVLPENDAESTGAPQQTPQQTEDRYRLSLDRFNAFENEIALLRRSQPLSPAITRSPTPPPMLPPLSIVSSSNQHLHQHQNTHNRPRAAHLSPTDLAFFRHPPPRSPSPFLDHFLGVAESSTSTLSDSPTGGEEISVHEHQGHQEGPSFPNGSRHDQHQQRPQIDASESADDEIEMVNGFRDRLNTALERLRPASPLVPGLEGSGDGVEEEVTGQEQDAQESQDEEADEIEGQDDEDDDERVTSANDRHTTQTLPPNPPTLPPIPPITADTDTDDWTEHSLIDRFQGDFTQPDIRPPAASQNEFDAQRIRRIRAIREQRQIEIRQRLQYPRSLSSSSASGWPPPSSAGNPSLRDHPLPSPILRDLRSWMQERGPFGETSTGDATDASTSGHIDSSVTTSNSPINSHADQRQQSHVPNTQSISTSLRQSQSTTNSGGVSRVNEWDIYSRFPPQSAPGSSDLASAGGSSSSTSTSGTAQEPSGSNSFASASSSSSNSDMFSNTTSVSYSRNLADEAAVRSLDHGIGLGLGFGPGAARPMPPLMSSEPTPRRNDATDEQPRHTGSPTLTSTANGLGHTQTQRPITRFPSESWPSWARGNGTGPLPDLDLDFSSMTGTAGSALSSPSTSDDWRSDAFTAAPPGDRPLVRDSSPATTTTTTISIDDSFLNPSMTSLDFFSTTAAAGPGPAPANRPIANIHHIWTELPSSSTNDRQASFRSRMRRCPHNPQYVHGPSSQPHQMGAGTSTSSNPNSATTFSAERSQPETRRGPAMDNTDRHNQDVQYRRWLMEGEFGSDSDSLPLPNRIPSTSTPLLSRLNQFNPLSHRLTSAAAAADASQVQNNMSSFPQPRLRTAHSHARLGSSTSLVSENASEMRRLEDYMEVTRARTLHALSTGLRAPGSEDRINADNTSTENSNNDERDRDIRRALAWDELRARQRQFVRHVAGGQQASNPETATATDTRSSLDRLVQNAWQSLESPDISLSSPEDEVPTWRARNLSAATSAPPAATTEDVDMSIADRIEAHDVYWTTVLRELGFDRPFDTENARPAEASQNRREGWESEYNPYSLSWSNTIPNLNSEGRTSGAATSTSPTVEGPSFASSRFPSFSSLIERSSLNPTREAMDANLERPLRRFPLTYNRVPSLPSPDLGGTFGAERPPQPTSPLAALRPEEPSRHFSGLSNRNSTLGNYAVNPSHYQNPTTATTFTANNNQARSNVRPRPRRSLTPEPISRPLMASWDAMMDTSDDNFSESNLFSSLLDSTERLAQLTARHQAHFESLRRASNLADFAPGPFRNTLQHRIDQHNAHRRRVGLPPSNPPTIPPLSFGDNSLTSLSNSVPGSESRAAPEEADSSSTHGPFHTSRELSLPPRREPVRPVRPGASAGHDGFSHPITARSFASARAEANRARAQGETLRQMRMEASRPGDSSSQRTGPVSNGNLSLEEIDHMVRNRQILELSLRNRNRSRYTSNTDNSAPPTRPVYPGSVTLDDDDGFRESFSTFSARGRRNRLHSPHEMMFFARGGRRGRPLGDFMRDEDFDESYESLLSLAQTLGDVKPRSTPAEIIEKMEKAQYKDWATAESDQRCPICLDDYGPTDPVLKLTNCSHWLHQDCLHQWLQTANTCPVCRKSVSTNTGFRRGHHHHHRNPFGGPSSLRRDPPPPPPPPGSGPGPSQGGAGSNAGNNPPSSSSNQGHHRHHYNDFSPSPWRRGPPPV</sequence>